<name>A0A5K3F4E2_MESCO</name>
<proteinExistence type="predicted"/>
<organism evidence="1">
    <name type="scientific">Mesocestoides corti</name>
    <name type="common">Flatworm</name>
    <dbReference type="NCBI Taxonomy" id="53468"/>
    <lineage>
        <taxon>Eukaryota</taxon>
        <taxon>Metazoa</taxon>
        <taxon>Spiralia</taxon>
        <taxon>Lophotrochozoa</taxon>
        <taxon>Platyhelminthes</taxon>
        <taxon>Cestoda</taxon>
        <taxon>Eucestoda</taxon>
        <taxon>Cyclophyllidea</taxon>
        <taxon>Mesocestoididae</taxon>
        <taxon>Mesocestoides</taxon>
    </lineage>
</organism>
<dbReference type="WBParaSite" id="MCU_004765-RA">
    <property type="protein sequence ID" value="MCU_004765-RA"/>
    <property type="gene ID" value="MCU_004765"/>
</dbReference>
<reference evidence="1" key="1">
    <citation type="submission" date="2019-11" db="UniProtKB">
        <authorList>
            <consortium name="WormBaseParasite"/>
        </authorList>
    </citation>
    <scope>IDENTIFICATION</scope>
</reference>
<evidence type="ECO:0000313" key="1">
    <source>
        <dbReference type="WBParaSite" id="MCU_004765-RA"/>
    </source>
</evidence>
<sequence length="83" mass="9704">MHNFDLAVGQVICYNEHCRISEPKYEQALLTNHKLELHVRRRPSEFAKLATSLIRYCSLVVSVSGWLHIFLACHWIAERQRIG</sequence>
<dbReference type="AlphaFoldDB" id="A0A5K3F4E2"/>
<accession>A0A5K3F4E2</accession>
<protein>
    <submittedName>
        <fullName evidence="1">C2H2-type domain-containing protein</fullName>
    </submittedName>
</protein>